<dbReference type="InterPro" id="IPR000086">
    <property type="entry name" value="NUDIX_hydrolase_dom"/>
</dbReference>
<keyword evidence="3" id="KW-0378">Hydrolase</keyword>
<dbReference type="InterPro" id="IPR036390">
    <property type="entry name" value="WH_DNA-bd_sf"/>
</dbReference>
<sequence>MYANLASMVWKDEHGKRLSDYPHPSVAVDVALLTVLRDGRRSRLAALLHRRPQEGSWALPGTFLRLDERLDEAALRALRDKVGVTGQHPRQLKVFDDPARDPRGRVLSVAHVDLVRADRLEDQVNDEVILAPIDGFDVVLPGERDELGFDHADVVREAVRWARSAYDERPDPAGLLDTAFTLYELRRLHEAVSGIQELQKDTFRRHMDPHLEETGEWSTGTVGRPARLYRRRTPTE</sequence>
<evidence type="ECO:0000259" key="2">
    <source>
        <dbReference type="PROSITE" id="PS51462"/>
    </source>
</evidence>
<dbReference type="InterPro" id="IPR015797">
    <property type="entry name" value="NUDIX_hydrolase-like_dom_sf"/>
</dbReference>
<evidence type="ECO:0000313" key="4">
    <source>
        <dbReference type="Proteomes" id="UP000320011"/>
    </source>
</evidence>
<evidence type="ECO:0000313" key="3">
    <source>
        <dbReference type="EMBL" id="TVT52998.1"/>
    </source>
</evidence>
<dbReference type="PANTHER" id="PTHR43736">
    <property type="entry name" value="ADP-RIBOSE PYROPHOSPHATASE"/>
    <property type="match status" value="1"/>
</dbReference>
<feature type="domain" description="Nudix hydrolase" evidence="2">
    <location>
        <begin position="21"/>
        <end position="176"/>
    </location>
</feature>
<protein>
    <submittedName>
        <fullName evidence="3">NUDIX hydrolase</fullName>
    </submittedName>
</protein>
<accession>A0A558CW51</accession>
<evidence type="ECO:0000256" key="1">
    <source>
        <dbReference type="SAM" id="MobiDB-lite"/>
    </source>
</evidence>
<reference evidence="3 4" key="2">
    <citation type="submission" date="2019-08" db="EMBL/GenBank/DDBJ databases">
        <title>Amycolatopsis acidicola sp. nov., isolated from peat swamp forest soil.</title>
        <authorList>
            <person name="Srisuk N."/>
        </authorList>
    </citation>
    <scope>NUCLEOTIDE SEQUENCE [LARGE SCALE GENOMIC DNA]</scope>
    <source>
        <strain evidence="3 4">TBRC 6029</strain>
    </source>
</reference>
<dbReference type="OrthoDB" id="9786141at2"/>
<dbReference type="CDD" id="cd18873">
    <property type="entry name" value="NUDIX_NadM_like"/>
    <property type="match status" value="1"/>
</dbReference>
<feature type="region of interest" description="Disordered" evidence="1">
    <location>
        <begin position="214"/>
        <end position="236"/>
    </location>
</feature>
<keyword evidence="4" id="KW-1185">Reference proteome</keyword>
<dbReference type="Gene3D" id="3.90.79.10">
    <property type="entry name" value="Nucleoside Triphosphate Pyrophosphohydrolase"/>
    <property type="match status" value="1"/>
</dbReference>
<name>A0A558CW51_9PSEU</name>
<feature type="compositionally biased region" description="Basic residues" evidence="1">
    <location>
        <begin position="227"/>
        <end position="236"/>
    </location>
</feature>
<dbReference type="InterPro" id="IPR036388">
    <property type="entry name" value="WH-like_DNA-bd_sf"/>
</dbReference>
<dbReference type="SUPFAM" id="SSF55811">
    <property type="entry name" value="Nudix"/>
    <property type="match status" value="1"/>
</dbReference>
<gene>
    <name evidence="3" type="ORF">FNH05_12300</name>
</gene>
<dbReference type="EMBL" id="VJWX01000094">
    <property type="protein sequence ID" value="TVT52998.1"/>
    <property type="molecule type" value="Genomic_DNA"/>
</dbReference>
<reference evidence="3 4" key="1">
    <citation type="submission" date="2019-07" db="EMBL/GenBank/DDBJ databases">
        <authorList>
            <person name="Duangmal K."/>
            <person name="Teo W.F.A."/>
        </authorList>
    </citation>
    <scope>NUCLEOTIDE SEQUENCE [LARGE SCALE GENOMIC DNA]</scope>
    <source>
        <strain evidence="3 4">TBRC 6029</strain>
    </source>
</reference>
<dbReference type="PROSITE" id="PS51462">
    <property type="entry name" value="NUDIX"/>
    <property type="match status" value="1"/>
</dbReference>
<dbReference type="Proteomes" id="UP000320011">
    <property type="component" value="Unassembled WGS sequence"/>
</dbReference>
<organism evidence="3 4">
    <name type="scientific">Amycolatopsis rhizosphaerae</name>
    <dbReference type="NCBI Taxonomy" id="2053003"/>
    <lineage>
        <taxon>Bacteria</taxon>
        <taxon>Bacillati</taxon>
        <taxon>Actinomycetota</taxon>
        <taxon>Actinomycetes</taxon>
        <taxon>Pseudonocardiales</taxon>
        <taxon>Pseudonocardiaceae</taxon>
        <taxon>Amycolatopsis</taxon>
    </lineage>
</organism>
<comment type="caution">
    <text evidence="3">The sequence shown here is derived from an EMBL/GenBank/DDBJ whole genome shotgun (WGS) entry which is preliminary data.</text>
</comment>
<dbReference type="SUPFAM" id="SSF46785">
    <property type="entry name" value="Winged helix' DNA-binding domain"/>
    <property type="match status" value="1"/>
</dbReference>
<dbReference type="Pfam" id="PF21906">
    <property type="entry name" value="WHD_NrtR"/>
    <property type="match status" value="1"/>
</dbReference>
<dbReference type="Gene3D" id="1.10.10.10">
    <property type="entry name" value="Winged helix-like DNA-binding domain superfamily/Winged helix DNA-binding domain"/>
    <property type="match status" value="1"/>
</dbReference>
<dbReference type="GO" id="GO:0016787">
    <property type="term" value="F:hydrolase activity"/>
    <property type="evidence" value="ECO:0007669"/>
    <property type="project" value="UniProtKB-KW"/>
</dbReference>
<dbReference type="AlphaFoldDB" id="A0A558CW51"/>
<dbReference type="PANTHER" id="PTHR43736:SF4">
    <property type="entry name" value="SLR1690 PROTEIN"/>
    <property type="match status" value="1"/>
</dbReference>
<proteinExistence type="predicted"/>
<dbReference type="InterPro" id="IPR054105">
    <property type="entry name" value="WHD_NrtR"/>
</dbReference>
<dbReference type="Pfam" id="PF00293">
    <property type="entry name" value="NUDIX"/>
    <property type="match status" value="1"/>
</dbReference>